<dbReference type="InterPro" id="IPR002678">
    <property type="entry name" value="DUF34/NIF3"/>
</dbReference>
<dbReference type="GeneID" id="98114468"/>
<name>A0ABR4MRF4_9PEZI</name>
<dbReference type="InterPro" id="IPR036069">
    <property type="entry name" value="DUF34/NIF3_sf"/>
</dbReference>
<protein>
    <submittedName>
        <fullName evidence="3">Protein NIF3-like protein</fullName>
    </submittedName>
</protein>
<feature type="signal peptide" evidence="2">
    <location>
        <begin position="1"/>
        <end position="19"/>
    </location>
</feature>
<feature type="chain" id="PRO_5047012040" evidence="2">
    <location>
        <begin position="20"/>
        <end position="346"/>
    </location>
</feature>
<evidence type="ECO:0000313" key="3">
    <source>
        <dbReference type="EMBL" id="KAL2890864.1"/>
    </source>
</evidence>
<dbReference type="RefSeq" id="XP_070862044.1">
    <property type="nucleotide sequence ID" value="XM_071005929.1"/>
</dbReference>
<evidence type="ECO:0000256" key="2">
    <source>
        <dbReference type="SAM" id="SignalP"/>
    </source>
</evidence>
<comment type="similarity">
    <text evidence="1">Belongs to the GTP cyclohydrolase I type 2/NIF3 family.</text>
</comment>
<evidence type="ECO:0000313" key="4">
    <source>
        <dbReference type="Proteomes" id="UP001610728"/>
    </source>
</evidence>
<sequence>MRCSNLALVAVTLSSAVAALTFSKCDPIPGDIASRDVGIMSLQWAQGPVQVTSPAFTQLVVKAMQDMFPETMANRAWDNVGLLLDNTKLASEEEHSAKPVVMLTNDLTYAAAEEAIKGGASVIISYHPIIFRGLKALTTADPQQTTLLLLARHNIAVYSPHTALDAAQKGINTWLVECAVGSLISLSDIQPVKPIASLPAGITYGGYGATVTLPAPSSVASIIKSFAAGIGGPSHLNIAVPDGCDLSSAMVSSIAVCAGSGSEVLRGSKAQLWITGELSHHDALAAIQAGHIVVTAFHSNTERQFLHQRLQPMLSNWLKTSGAADAHVFVSDADHDPYTVVDLGTL</sequence>
<dbReference type="EMBL" id="JABSNW010000001">
    <property type="protein sequence ID" value="KAL2890864.1"/>
    <property type="molecule type" value="Genomic_DNA"/>
</dbReference>
<organism evidence="3 4">
    <name type="scientific">Ceratocystis lukuohia</name>
    <dbReference type="NCBI Taxonomy" id="2019550"/>
    <lineage>
        <taxon>Eukaryota</taxon>
        <taxon>Fungi</taxon>
        <taxon>Dikarya</taxon>
        <taxon>Ascomycota</taxon>
        <taxon>Pezizomycotina</taxon>
        <taxon>Sordariomycetes</taxon>
        <taxon>Hypocreomycetidae</taxon>
        <taxon>Microascales</taxon>
        <taxon>Ceratocystidaceae</taxon>
        <taxon>Ceratocystis</taxon>
    </lineage>
</organism>
<keyword evidence="4" id="KW-1185">Reference proteome</keyword>
<dbReference type="PANTHER" id="PTHR13799">
    <property type="entry name" value="NGG1 INTERACTING FACTOR 3"/>
    <property type="match status" value="1"/>
</dbReference>
<dbReference type="Gene3D" id="3.40.1390.30">
    <property type="entry name" value="NIF3 (NGG1p interacting factor 3)-like"/>
    <property type="match status" value="1"/>
</dbReference>
<dbReference type="Proteomes" id="UP001610728">
    <property type="component" value="Unassembled WGS sequence"/>
</dbReference>
<dbReference type="Pfam" id="PF01784">
    <property type="entry name" value="DUF34_NIF3"/>
    <property type="match status" value="1"/>
</dbReference>
<accession>A0ABR4MRF4</accession>
<dbReference type="SUPFAM" id="SSF102705">
    <property type="entry name" value="NIF3 (NGG1p interacting factor 3)-like"/>
    <property type="match status" value="1"/>
</dbReference>
<evidence type="ECO:0000256" key="1">
    <source>
        <dbReference type="ARBA" id="ARBA00006964"/>
    </source>
</evidence>
<reference evidence="3 4" key="1">
    <citation type="submission" date="2020-05" db="EMBL/GenBank/DDBJ databases">
        <title>Ceratocystis lukuohia genome.</title>
        <authorList>
            <person name="Harrington T.C."/>
            <person name="Kim K."/>
            <person name="Mayers C.G."/>
        </authorList>
    </citation>
    <scope>NUCLEOTIDE SEQUENCE [LARGE SCALE GENOMIC DNA]</scope>
    <source>
        <strain evidence="3 4">C4212</strain>
    </source>
</reference>
<comment type="caution">
    <text evidence="3">The sequence shown here is derived from an EMBL/GenBank/DDBJ whole genome shotgun (WGS) entry which is preliminary data.</text>
</comment>
<proteinExistence type="inferred from homology"/>
<keyword evidence="2" id="KW-0732">Signal</keyword>
<gene>
    <name evidence="3" type="ORF">HOO65_010222</name>
</gene>
<dbReference type="PANTHER" id="PTHR13799:SF13">
    <property type="entry name" value="NIF3-LIKE PROTEIN 1"/>
    <property type="match status" value="1"/>
</dbReference>